<evidence type="ECO:0000313" key="7">
    <source>
        <dbReference type="Proteomes" id="UP000237823"/>
    </source>
</evidence>
<evidence type="ECO:0008006" key="10">
    <source>
        <dbReference type="Google" id="ProtNLM"/>
    </source>
</evidence>
<evidence type="ECO:0000256" key="1">
    <source>
        <dbReference type="SAM" id="SignalP"/>
    </source>
</evidence>
<reference evidence="6 8" key="4">
    <citation type="submission" date="2020-09" db="EMBL/GenBank/DDBJ databases">
        <title>Carbapenem-Resistant Acinetobacter baumannii devoid of typical resistance factors.</title>
        <authorList>
            <person name="Hoffmann M."/>
            <person name="Luo Y."/>
            <person name="Strain E."/>
            <person name="Rand H."/>
            <person name="Javkar K.G."/>
        </authorList>
    </citation>
    <scope>NUCLEOTIDE SEQUENCE [LARGE SCALE GENOMIC DNA]</scope>
    <source>
        <strain evidence="6 8">CFSAN093705</strain>
    </source>
</reference>
<dbReference type="EMBL" id="VMAF01000028">
    <property type="protein sequence ID" value="MDR8432528.1"/>
    <property type="molecule type" value="Genomic_DNA"/>
</dbReference>
<dbReference type="EMBL" id="NEPB01000041">
    <property type="protein sequence ID" value="PRN32310.1"/>
    <property type="molecule type" value="Genomic_DNA"/>
</dbReference>
<evidence type="ECO:0000313" key="2">
    <source>
        <dbReference type="EMBL" id="MBD0221295.1"/>
    </source>
</evidence>
<feature type="signal peptide" evidence="1">
    <location>
        <begin position="1"/>
        <end position="22"/>
    </location>
</feature>
<dbReference type="Proteomes" id="UP000634608">
    <property type="component" value="Unassembled WGS sequence"/>
</dbReference>
<dbReference type="EMBL" id="VMBB01000022">
    <property type="protein sequence ID" value="MDR8261686.1"/>
    <property type="molecule type" value="Genomic_DNA"/>
</dbReference>
<evidence type="ECO:0000313" key="3">
    <source>
        <dbReference type="EMBL" id="MDR8261686.1"/>
    </source>
</evidence>
<organism evidence="2 9">
    <name type="scientific">Acinetobacter baumannii</name>
    <dbReference type="NCBI Taxonomy" id="470"/>
    <lineage>
        <taxon>Bacteria</taxon>
        <taxon>Pseudomonadati</taxon>
        <taxon>Pseudomonadota</taxon>
        <taxon>Gammaproteobacteria</taxon>
        <taxon>Moraxellales</taxon>
        <taxon>Moraxellaceae</taxon>
        <taxon>Acinetobacter</taxon>
        <taxon>Acinetobacter calcoaceticus/baumannii complex</taxon>
    </lineage>
</organism>
<sequence length="87" mass="10084">MKNLSIGLVLMISLFGCANSTAKHQDKFLAHIHENTPNPYKECMVKYIKDHWDEVWKTYNTEKTGEARGETDIVNFMIGKYLSECKK</sequence>
<gene>
    <name evidence="5" type="ORF">B9W25_14875</name>
    <name evidence="4" type="ORF">FPK63_15775</name>
    <name evidence="3" type="ORF">FPK87_14610</name>
    <name evidence="6" type="ORF">FQZ18_09615</name>
    <name evidence="2" type="ORF">IAG11_15475</name>
</gene>
<name>A0A219CBJ5_ACIBA</name>
<dbReference type="STRING" id="1096995.BJAB07104_01886"/>
<dbReference type="KEGG" id="abw:BL01_15925"/>
<evidence type="ECO:0000313" key="4">
    <source>
        <dbReference type="EMBL" id="MDR8432528.1"/>
    </source>
</evidence>
<reference evidence="3" key="2">
    <citation type="submission" date="2019-07" db="EMBL/GenBank/DDBJ databases">
        <title>Biological characteristics of mucoid Acinetobacter baumannii from a general hospital in China.</title>
        <authorList>
            <person name="Hua X."/>
            <person name="Yu Y."/>
        </authorList>
    </citation>
    <scope>NUCLEOTIDE SEQUENCE [LARGE SCALE GENOMIC DNA]</scope>
    <source>
        <strain evidence="3">N41</strain>
        <strain evidence="4">N8</strain>
    </source>
</reference>
<evidence type="ECO:0000313" key="5">
    <source>
        <dbReference type="EMBL" id="PRN32310.1"/>
    </source>
</evidence>
<dbReference type="Proteomes" id="UP000516419">
    <property type="component" value="Chromosome"/>
</dbReference>
<dbReference type="Proteomes" id="UP000237823">
    <property type="component" value="Unassembled WGS sequence"/>
</dbReference>
<evidence type="ECO:0000313" key="9">
    <source>
        <dbReference type="Proteomes" id="UP000634608"/>
    </source>
</evidence>
<keyword evidence="1" id="KW-0732">Signal</keyword>
<dbReference type="EMBL" id="CP061525">
    <property type="protein sequence ID" value="QNV23564.1"/>
    <property type="molecule type" value="Genomic_DNA"/>
</dbReference>
<accession>A0A219CBJ5</accession>
<protein>
    <recommendedName>
        <fullName evidence="10">Lipoprotein</fullName>
    </recommendedName>
</protein>
<evidence type="ECO:0000313" key="6">
    <source>
        <dbReference type="EMBL" id="QNV23564.1"/>
    </source>
</evidence>
<feature type="chain" id="PRO_5015073896" description="Lipoprotein" evidence="1">
    <location>
        <begin position="23"/>
        <end position="87"/>
    </location>
</feature>
<dbReference type="PROSITE" id="PS51257">
    <property type="entry name" value="PROKAR_LIPOPROTEIN"/>
    <property type="match status" value="1"/>
</dbReference>
<reference evidence="5 7" key="1">
    <citation type="submission" date="2017-04" db="EMBL/GenBank/DDBJ databases">
        <title>Comparison of Acinetobacter baumannii whole genome sequences from two major hospitals in Kuwait.</title>
        <authorList>
            <person name="Nasser K."/>
            <person name="Habibi N."/>
            <person name="Khan M.W."/>
            <person name="Purohit P."/>
            <person name="Al-Obaid I."/>
            <person name="Dhar R."/>
            <person name="Al-Fouzan W."/>
            <person name="Mustafa A.S."/>
        </authorList>
    </citation>
    <scope>NUCLEOTIDE SEQUENCE [LARGE SCALE GENOMIC DNA]</scope>
    <source>
        <strain evidence="5 7">KUFAR57</strain>
    </source>
</reference>
<evidence type="ECO:0000313" key="8">
    <source>
        <dbReference type="Proteomes" id="UP000516419"/>
    </source>
</evidence>
<dbReference type="RefSeq" id="WP_000793775.1">
    <property type="nucleotide sequence ID" value="NZ_AP024415.1"/>
</dbReference>
<dbReference type="AlphaFoldDB" id="A0A219CBJ5"/>
<reference evidence="2" key="3">
    <citation type="submission" date="2020-08" db="EMBL/GenBank/DDBJ databases">
        <title>Diversity of carbapenem-resistant Acinetobacter baumannii and bacteriophage-mediated spread of the Oxa23 carbapenemase.</title>
        <authorList>
            <person name="Abouelfetouh A."/>
            <person name="Mattock J."/>
            <person name="Turner D."/>
            <person name="Li E."/>
            <person name="Evans B.A."/>
        </authorList>
    </citation>
    <scope>NUCLEOTIDE SEQUENCE</scope>
    <source>
        <strain evidence="2">A86</strain>
    </source>
</reference>
<dbReference type="EMBL" id="JACSVK010000047">
    <property type="protein sequence ID" value="MBD0221295.1"/>
    <property type="molecule type" value="Genomic_DNA"/>
</dbReference>
<proteinExistence type="predicted"/>